<dbReference type="GO" id="GO:0008270">
    <property type="term" value="F:zinc ion binding"/>
    <property type="evidence" value="ECO:0007669"/>
    <property type="project" value="UniProtKB-KW"/>
</dbReference>
<evidence type="ECO:0000313" key="7">
    <source>
        <dbReference type="WBParaSite" id="PSAMB.scaffold2592size22359.g18353.t1"/>
    </source>
</evidence>
<dbReference type="Gene3D" id="1.25.40.10">
    <property type="entry name" value="Tetratricopeptide repeat domain"/>
    <property type="match status" value="1"/>
</dbReference>
<reference evidence="7" key="1">
    <citation type="submission" date="2022-11" db="UniProtKB">
        <authorList>
            <consortium name="WormBaseParasite"/>
        </authorList>
    </citation>
    <scope>IDENTIFICATION</scope>
</reference>
<evidence type="ECO:0000256" key="2">
    <source>
        <dbReference type="ARBA" id="ARBA00022771"/>
    </source>
</evidence>
<accession>A0A914VXA8</accession>
<evidence type="ECO:0000256" key="4">
    <source>
        <dbReference type="PROSITE-ProRule" id="PRU00134"/>
    </source>
</evidence>
<dbReference type="InterPro" id="IPR046341">
    <property type="entry name" value="SET_dom_sf"/>
</dbReference>
<dbReference type="AlphaFoldDB" id="A0A914VXA8"/>
<dbReference type="Gene3D" id="1.10.220.160">
    <property type="match status" value="1"/>
</dbReference>
<sequence>MAAHGITRTPANELATVEYPVGCRMPVTEMLSEWCGDHRSEAATNSPTHRGMSTLVGMESESPVERLVFYPFAYALLDDELTNYCWYCLGDEESLKKCSGCSRAQFCGKKCQSLGWKDHKIECKALKELAGKNIPDVEVRLLGRIVARHQTIESGKADKDPTFYLDHTSRRTIMELACHTEKMRQDAQAWRKFESIYERLTTFYGQKALADKDTVFELHCRNYINRHAISDKAYLKEIGKGLYLDLCAYDHSCAPNTIYSCNGFIATLRPLSSNVNIHDTTTTFYSYIDLFASKEQRKRMLKETWYFDCQCSRCSDDTEHVLTSALCDSCKKPLCIFGSRATAHAQDTTCPNCNTVCSKERVMEAVKTMRFIDRILERNEFDLMSTAIARNFLSDLLTRYATILSPVNIYYCRLIQAIIPRIDSTDQEDLLGYHLDALECMKVCYPLNHPALAFHLMNIGILCTNLNKKEEATDYLTQSQSMLNFVLGDDHFMSNANRKHLDRANAL</sequence>
<evidence type="ECO:0000313" key="6">
    <source>
        <dbReference type="Proteomes" id="UP000887566"/>
    </source>
</evidence>
<dbReference type="PROSITE" id="PS01360">
    <property type="entry name" value="ZF_MYND_1"/>
    <property type="match status" value="1"/>
</dbReference>
<protein>
    <submittedName>
        <fullName evidence="7">MYND-type domain-containing protein</fullName>
    </submittedName>
</protein>
<feature type="domain" description="MYND-type" evidence="5">
    <location>
        <begin position="85"/>
        <end position="123"/>
    </location>
</feature>
<dbReference type="Pfam" id="PF01753">
    <property type="entry name" value="zf-MYND"/>
    <property type="match status" value="1"/>
</dbReference>
<dbReference type="PROSITE" id="PS50865">
    <property type="entry name" value="ZF_MYND_2"/>
    <property type="match status" value="1"/>
</dbReference>
<organism evidence="6 7">
    <name type="scientific">Plectus sambesii</name>
    <dbReference type="NCBI Taxonomy" id="2011161"/>
    <lineage>
        <taxon>Eukaryota</taxon>
        <taxon>Metazoa</taxon>
        <taxon>Ecdysozoa</taxon>
        <taxon>Nematoda</taxon>
        <taxon>Chromadorea</taxon>
        <taxon>Plectida</taxon>
        <taxon>Plectina</taxon>
        <taxon>Plectoidea</taxon>
        <taxon>Plectidae</taxon>
        <taxon>Plectus</taxon>
    </lineage>
</organism>
<dbReference type="Gene3D" id="6.10.140.2220">
    <property type="match status" value="1"/>
</dbReference>
<keyword evidence="3" id="KW-0862">Zinc</keyword>
<keyword evidence="6" id="KW-1185">Reference proteome</keyword>
<proteinExistence type="predicted"/>
<dbReference type="PANTHER" id="PTHR12197">
    <property type="entry name" value="HISTONE-LYSINE N-METHYLTRANSFERASE SMYD"/>
    <property type="match status" value="1"/>
</dbReference>
<dbReference type="Gene3D" id="2.170.270.10">
    <property type="entry name" value="SET domain"/>
    <property type="match status" value="1"/>
</dbReference>
<dbReference type="InterPro" id="IPR050869">
    <property type="entry name" value="H3K4_H4K5_MeTrfase"/>
</dbReference>
<keyword evidence="2 4" id="KW-0863">Zinc-finger</keyword>
<evidence type="ECO:0000259" key="5">
    <source>
        <dbReference type="PROSITE" id="PS50865"/>
    </source>
</evidence>
<keyword evidence="1" id="KW-0479">Metal-binding</keyword>
<dbReference type="PANTHER" id="PTHR12197:SF241">
    <property type="entry name" value="MYND-TYPE DOMAIN-CONTAINING PROTEIN"/>
    <property type="match status" value="1"/>
</dbReference>
<evidence type="ECO:0000256" key="1">
    <source>
        <dbReference type="ARBA" id="ARBA00022723"/>
    </source>
</evidence>
<dbReference type="WBParaSite" id="PSAMB.scaffold2592size22359.g18353.t1">
    <property type="protein sequence ID" value="PSAMB.scaffold2592size22359.g18353.t1"/>
    <property type="gene ID" value="PSAMB.scaffold2592size22359.g18353"/>
</dbReference>
<dbReference type="GO" id="GO:0005634">
    <property type="term" value="C:nucleus"/>
    <property type="evidence" value="ECO:0007669"/>
    <property type="project" value="TreeGrafter"/>
</dbReference>
<name>A0A914VXA8_9BILA</name>
<dbReference type="SUPFAM" id="SSF144232">
    <property type="entry name" value="HIT/MYND zinc finger-like"/>
    <property type="match status" value="1"/>
</dbReference>
<dbReference type="InterPro" id="IPR002893">
    <property type="entry name" value="Znf_MYND"/>
</dbReference>
<dbReference type="InterPro" id="IPR011990">
    <property type="entry name" value="TPR-like_helical_dom_sf"/>
</dbReference>
<dbReference type="Proteomes" id="UP000887566">
    <property type="component" value="Unplaced"/>
</dbReference>
<evidence type="ECO:0000256" key="3">
    <source>
        <dbReference type="ARBA" id="ARBA00022833"/>
    </source>
</evidence>